<proteinExistence type="predicted"/>
<dbReference type="GO" id="GO:0004844">
    <property type="term" value="F:uracil DNA N-glycosylase activity"/>
    <property type="evidence" value="ECO:0007669"/>
    <property type="project" value="UniProtKB-EC"/>
</dbReference>
<feature type="domain" description="Uracil-DNA glycosylase-like" evidence="1">
    <location>
        <begin position="9"/>
        <end position="161"/>
    </location>
</feature>
<dbReference type="NCBIfam" id="TIGR04274">
    <property type="entry name" value="hypoxanDNAglyco"/>
    <property type="match status" value="1"/>
</dbReference>
<organism evidence="2">
    <name type="scientific">uncultured Sphingomonadaceae bacterium</name>
    <dbReference type="NCBI Taxonomy" id="169976"/>
    <lineage>
        <taxon>Bacteria</taxon>
        <taxon>Pseudomonadati</taxon>
        <taxon>Pseudomonadota</taxon>
        <taxon>Alphaproteobacteria</taxon>
        <taxon>Sphingomonadales</taxon>
        <taxon>Sphingomonadaceae</taxon>
        <taxon>environmental samples</taxon>
    </lineage>
</organism>
<dbReference type="AlphaFoldDB" id="A0A6J4SZ18"/>
<sequence>MSERKRSFPPVWRGDARLLVLGSLPGEASLAAARYYAHPRNQFWRLMGEVIGQELEPLPYDERLAALLDARVALWDVVAEAERPGSLDAAIRGHQANDLRALVGELPELRAIGFNGATAAKIGTAALGEAPLEVALVRLPSSSPALPRAYKEKLTAWLELRTFLTC</sequence>
<dbReference type="EC" id="3.2.2.27" evidence="2"/>
<dbReference type="Pfam" id="PF03167">
    <property type="entry name" value="UDG"/>
    <property type="match status" value="1"/>
</dbReference>
<dbReference type="SMART" id="SM00987">
    <property type="entry name" value="UreE_C"/>
    <property type="match status" value="1"/>
</dbReference>
<keyword evidence="2" id="KW-0378">Hydrolase</keyword>
<protein>
    <submittedName>
        <fullName evidence="2">G:T/U mismatch-specific uracil/thymine DNA-glycosylase</fullName>
        <ecNumber evidence="2">3.2.2.27</ecNumber>
    </submittedName>
</protein>
<evidence type="ECO:0000313" key="2">
    <source>
        <dbReference type="EMBL" id="CAA9509473.1"/>
    </source>
</evidence>
<keyword evidence="2" id="KW-0326">Glycosidase</keyword>
<name>A0A6J4SZ18_9SPHN</name>
<dbReference type="SUPFAM" id="SSF52141">
    <property type="entry name" value="Uracil-DNA glycosylase-like"/>
    <property type="match status" value="1"/>
</dbReference>
<dbReference type="EMBL" id="CADCVW010000075">
    <property type="protein sequence ID" value="CAA9509473.1"/>
    <property type="molecule type" value="Genomic_DNA"/>
</dbReference>
<accession>A0A6J4SZ18</accession>
<dbReference type="CDD" id="cd10032">
    <property type="entry name" value="UDG-F6_HDG"/>
    <property type="match status" value="1"/>
</dbReference>
<dbReference type="InterPro" id="IPR005122">
    <property type="entry name" value="Uracil-DNA_glycosylase-like"/>
</dbReference>
<dbReference type="InterPro" id="IPR026353">
    <property type="entry name" value="Hypoxan-DNA_Glyclase"/>
</dbReference>
<evidence type="ECO:0000259" key="1">
    <source>
        <dbReference type="SMART" id="SM00986"/>
    </source>
</evidence>
<reference evidence="2" key="1">
    <citation type="submission" date="2020-02" db="EMBL/GenBank/DDBJ databases">
        <authorList>
            <person name="Meier V. D."/>
        </authorList>
    </citation>
    <scope>NUCLEOTIDE SEQUENCE</scope>
    <source>
        <strain evidence="2">AVDCRST_MAG39</strain>
    </source>
</reference>
<dbReference type="Gene3D" id="3.40.470.10">
    <property type="entry name" value="Uracil-DNA glycosylase-like domain"/>
    <property type="match status" value="1"/>
</dbReference>
<dbReference type="SMART" id="SM00986">
    <property type="entry name" value="UDG"/>
    <property type="match status" value="1"/>
</dbReference>
<gene>
    <name evidence="2" type="ORF">AVDCRST_MAG39-1924</name>
</gene>
<dbReference type="InterPro" id="IPR036895">
    <property type="entry name" value="Uracil-DNA_glycosylase-like_sf"/>
</dbReference>